<organism evidence="2 3">
    <name type="scientific">Brassica campestris</name>
    <name type="common">Field mustard</name>
    <dbReference type="NCBI Taxonomy" id="3711"/>
    <lineage>
        <taxon>Eukaryota</taxon>
        <taxon>Viridiplantae</taxon>
        <taxon>Streptophyta</taxon>
        <taxon>Embryophyta</taxon>
        <taxon>Tracheophyta</taxon>
        <taxon>Spermatophyta</taxon>
        <taxon>Magnoliopsida</taxon>
        <taxon>eudicotyledons</taxon>
        <taxon>Gunneridae</taxon>
        <taxon>Pentapetalae</taxon>
        <taxon>rosids</taxon>
        <taxon>malvids</taxon>
        <taxon>Brassicales</taxon>
        <taxon>Brassicaceae</taxon>
        <taxon>Brassiceae</taxon>
        <taxon>Brassica</taxon>
    </lineage>
</organism>
<dbReference type="HOGENOM" id="CLU_1429920_0_0_1"/>
<dbReference type="InParanoid" id="M4DC06"/>
<sequence length="190" mass="21691">MNECVESEDQEEEQRSSTPVNTREFKIFEILEILLNHQANQEESSSMQKADRTQGEHCADYGSFSYNHSPFNVSDLRTNLFEEEGNDVPRFVDQSIGAKQLGDQDVLNNLTDVQSSDRTDHTDRAVPRASRLELQLEPRLDDPTDRTTDRLPRQPCVMKKPKTDMHSYPAAIRTVPQAPLSLPRASIWFG</sequence>
<reference evidence="2 3" key="2">
    <citation type="journal article" date="2018" name="Hortic Res">
        <title>Improved Brassica rapa reference genome by single-molecule sequencing and chromosome conformation capture technologies.</title>
        <authorList>
            <person name="Zhang L."/>
            <person name="Cai X."/>
            <person name="Wu J."/>
            <person name="Liu M."/>
            <person name="Grob S."/>
            <person name="Cheng F."/>
            <person name="Liang J."/>
            <person name="Cai C."/>
            <person name="Liu Z."/>
            <person name="Liu B."/>
            <person name="Wang F."/>
            <person name="Li S."/>
            <person name="Liu F."/>
            <person name="Li X."/>
            <person name="Cheng L."/>
            <person name="Yang W."/>
            <person name="Li M.H."/>
            <person name="Grossniklaus U."/>
            <person name="Zheng H."/>
            <person name="Wang X."/>
        </authorList>
    </citation>
    <scope>NUCLEOTIDE SEQUENCE [LARGE SCALE GENOMIC DNA]</scope>
    <source>
        <strain evidence="2 3">cv. Chiifu-401-42</strain>
    </source>
</reference>
<dbReference type="AlphaFoldDB" id="M4DC06"/>
<evidence type="ECO:0000313" key="2">
    <source>
        <dbReference type="EnsemblPlants" id="Bra014018.1-P"/>
    </source>
</evidence>
<dbReference type="EnsemblPlants" id="Bra014018.1">
    <property type="protein sequence ID" value="Bra014018.1-P"/>
    <property type="gene ID" value="Bra014018"/>
</dbReference>
<feature type="region of interest" description="Disordered" evidence="1">
    <location>
        <begin position="137"/>
        <end position="164"/>
    </location>
</feature>
<feature type="compositionally biased region" description="Acidic residues" evidence="1">
    <location>
        <begin position="1"/>
        <end position="12"/>
    </location>
</feature>
<feature type="region of interest" description="Disordered" evidence="1">
    <location>
        <begin position="1"/>
        <end position="21"/>
    </location>
</feature>
<protein>
    <submittedName>
        <fullName evidence="2">Uncharacterized protein</fullName>
    </submittedName>
</protein>
<reference evidence="2" key="3">
    <citation type="submission" date="2023-03" db="UniProtKB">
        <authorList>
            <consortium name="EnsemblPlants"/>
        </authorList>
    </citation>
    <scope>IDENTIFICATION</scope>
    <source>
        <strain evidence="2">cv. Chiifu-401-42</strain>
    </source>
</reference>
<reference evidence="2 3" key="1">
    <citation type="journal article" date="2011" name="Nat. Genet.">
        <title>The genome of the mesopolyploid crop species Brassica rapa.</title>
        <authorList>
            <consortium name="Brassica rapa Genome Sequencing Project Consortium"/>
            <person name="Wang X."/>
            <person name="Wang H."/>
            <person name="Wang J."/>
            <person name="Sun R."/>
            <person name="Wu J."/>
            <person name="Liu S."/>
            <person name="Bai Y."/>
            <person name="Mun J.H."/>
            <person name="Bancroft I."/>
            <person name="Cheng F."/>
            <person name="Huang S."/>
            <person name="Li X."/>
            <person name="Hua W."/>
            <person name="Wang J."/>
            <person name="Wang X."/>
            <person name="Freeling M."/>
            <person name="Pires J.C."/>
            <person name="Paterson A.H."/>
            <person name="Chalhoub B."/>
            <person name="Wang B."/>
            <person name="Hayward A."/>
            <person name="Sharpe A.G."/>
            <person name="Park B.S."/>
            <person name="Weisshaar B."/>
            <person name="Liu B."/>
            <person name="Li B."/>
            <person name="Liu B."/>
            <person name="Tong C."/>
            <person name="Song C."/>
            <person name="Duran C."/>
            <person name="Peng C."/>
            <person name="Geng C."/>
            <person name="Koh C."/>
            <person name="Lin C."/>
            <person name="Edwards D."/>
            <person name="Mu D."/>
            <person name="Shen D."/>
            <person name="Soumpourou E."/>
            <person name="Li F."/>
            <person name="Fraser F."/>
            <person name="Conant G."/>
            <person name="Lassalle G."/>
            <person name="King G.J."/>
            <person name="Bonnema G."/>
            <person name="Tang H."/>
            <person name="Wang H."/>
            <person name="Belcram H."/>
            <person name="Zhou H."/>
            <person name="Hirakawa H."/>
            <person name="Abe H."/>
            <person name="Guo H."/>
            <person name="Wang H."/>
            <person name="Jin H."/>
            <person name="Parkin I.A."/>
            <person name="Batley J."/>
            <person name="Kim J.S."/>
            <person name="Just J."/>
            <person name="Li J."/>
            <person name="Xu J."/>
            <person name="Deng J."/>
            <person name="Kim J.A."/>
            <person name="Li J."/>
            <person name="Yu J."/>
            <person name="Meng J."/>
            <person name="Wang J."/>
            <person name="Min J."/>
            <person name="Poulain J."/>
            <person name="Wang J."/>
            <person name="Hatakeyama K."/>
            <person name="Wu K."/>
            <person name="Wang L."/>
            <person name="Fang L."/>
            <person name="Trick M."/>
            <person name="Links M.G."/>
            <person name="Zhao M."/>
            <person name="Jin M."/>
            <person name="Ramchiary N."/>
            <person name="Drou N."/>
            <person name="Berkman P.J."/>
            <person name="Cai Q."/>
            <person name="Huang Q."/>
            <person name="Li R."/>
            <person name="Tabata S."/>
            <person name="Cheng S."/>
            <person name="Zhang S."/>
            <person name="Zhang S."/>
            <person name="Huang S."/>
            <person name="Sato S."/>
            <person name="Sun S."/>
            <person name="Kwon S.J."/>
            <person name="Choi S.R."/>
            <person name="Lee T.H."/>
            <person name="Fan W."/>
            <person name="Zhao X."/>
            <person name="Tan X."/>
            <person name="Xu X."/>
            <person name="Wang Y."/>
            <person name="Qiu Y."/>
            <person name="Yin Y."/>
            <person name="Li Y."/>
            <person name="Du Y."/>
            <person name="Liao Y."/>
            <person name="Lim Y."/>
            <person name="Narusaka Y."/>
            <person name="Wang Y."/>
            <person name="Wang Z."/>
            <person name="Li Z."/>
            <person name="Wang Z."/>
            <person name="Xiong Z."/>
            <person name="Zhang Z."/>
        </authorList>
    </citation>
    <scope>NUCLEOTIDE SEQUENCE [LARGE SCALE GENOMIC DNA]</scope>
    <source>
        <strain evidence="2 3">cv. Chiifu-401-42</strain>
    </source>
</reference>
<feature type="compositionally biased region" description="Basic and acidic residues" evidence="1">
    <location>
        <begin position="137"/>
        <end position="152"/>
    </location>
</feature>
<keyword evidence="3" id="KW-1185">Reference proteome</keyword>
<proteinExistence type="predicted"/>
<dbReference type="Proteomes" id="UP000011750">
    <property type="component" value="Chromosome A08"/>
</dbReference>
<evidence type="ECO:0000256" key="1">
    <source>
        <dbReference type="SAM" id="MobiDB-lite"/>
    </source>
</evidence>
<evidence type="ECO:0000313" key="3">
    <source>
        <dbReference type="Proteomes" id="UP000011750"/>
    </source>
</evidence>
<name>M4DC06_BRACM</name>
<accession>M4DC06</accession>
<dbReference type="Gramene" id="Bra014018.1">
    <property type="protein sequence ID" value="Bra014018.1-P"/>
    <property type="gene ID" value="Bra014018"/>
</dbReference>